<dbReference type="EMBL" id="QPMH01000011">
    <property type="protein sequence ID" value="RDD61508.1"/>
    <property type="molecule type" value="Genomic_DNA"/>
</dbReference>
<accession>A0A369T8A4</accession>
<dbReference type="GO" id="GO:0006950">
    <property type="term" value="P:response to stress"/>
    <property type="evidence" value="ECO:0007669"/>
    <property type="project" value="TreeGrafter"/>
</dbReference>
<dbReference type="InterPro" id="IPR036390">
    <property type="entry name" value="WH_DNA-bd_sf"/>
</dbReference>
<dbReference type="AlphaFoldDB" id="A0A369T8A4"/>
<proteinExistence type="predicted"/>
<evidence type="ECO:0000313" key="1">
    <source>
        <dbReference type="EMBL" id="RDD61508.1"/>
    </source>
</evidence>
<dbReference type="InterPro" id="IPR039422">
    <property type="entry name" value="MarR/SlyA-like"/>
</dbReference>
<gene>
    <name evidence="1" type="ORF">DRB17_12465</name>
</gene>
<dbReference type="Proteomes" id="UP000253941">
    <property type="component" value="Unassembled WGS sequence"/>
</dbReference>
<protein>
    <submittedName>
        <fullName evidence="1">MarR family transcriptional regulator</fullName>
    </submittedName>
</protein>
<comment type="caution">
    <text evidence="1">The sequence shown here is derived from an EMBL/GenBank/DDBJ whole genome shotgun (WGS) entry which is preliminary data.</text>
</comment>
<dbReference type="InterPro" id="IPR036388">
    <property type="entry name" value="WH-like_DNA-bd_sf"/>
</dbReference>
<evidence type="ECO:0000313" key="2">
    <source>
        <dbReference type="Proteomes" id="UP000253941"/>
    </source>
</evidence>
<dbReference type="Gene3D" id="1.10.10.10">
    <property type="entry name" value="Winged helix-like DNA-binding domain superfamily/Winged helix DNA-binding domain"/>
    <property type="match status" value="1"/>
</dbReference>
<dbReference type="PANTHER" id="PTHR33164">
    <property type="entry name" value="TRANSCRIPTIONAL REGULATOR, MARR FAMILY"/>
    <property type="match status" value="1"/>
</dbReference>
<dbReference type="GO" id="GO:0003700">
    <property type="term" value="F:DNA-binding transcription factor activity"/>
    <property type="evidence" value="ECO:0007669"/>
    <property type="project" value="InterPro"/>
</dbReference>
<dbReference type="RefSeq" id="WP_114582540.1">
    <property type="nucleotide sequence ID" value="NZ_QPMH01000011.1"/>
</dbReference>
<dbReference type="PANTHER" id="PTHR33164:SF89">
    <property type="entry name" value="MARR FAMILY REGULATORY PROTEIN"/>
    <property type="match status" value="1"/>
</dbReference>
<sequence>MAVDALKAANGGGDTAKSPEEIAAGLEQLVRLQFSQSFRNGLKPAQWHALRYFANAAEEDRTVTAFARHRASTMGTASTTISTLVRKGYLARDYGQGVPRNRGLHLTEAGQRLLDEDPVQTLVDAIRRLDAQEQGLLAGTIEKLVASLADARTATTQSVG</sequence>
<organism evidence="1 2">
    <name type="scientific">Ferruginivarius sediminum</name>
    <dbReference type="NCBI Taxonomy" id="2661937"/>
    <lineage>
        <taxon>Bacteria</taxon>
        <taxon>Pseudomonadati</taxon>
        <taxon>Pseudomonadota</taxon>
        <taxon>Alphaproteobacteria</taxon>
        <taxon>Rhodospirillales</taxon>
        <taxon>Rhodospirillaceae</taxon>
        <taxon>Ferruginivarius</taxon>
    </lineage>
</organism>
<name>A0A369T8A4_9PROT</name>
<keyword evidence="2" id="KW-1185">Reference proteome</keyword>
<dbReference type="SUPFAM" id="SSF46785">
    <property type="entry name" value="Winged helix' DNA-binding domain"/>
    <property type="match status" value="1"/>
</dbReference>
<reference evidence="1 2" key="1">
    <citation type="submission" date="2018-07" db="EMBL/GenBank/DDBJ databases">
        <title>Venubactetium sediminum gen. nov., sp. nov., isolated from a marine solar saltern.</title>
        <authorList>
            <person name="Wang S."/>
        </authorList>
    </citation>
    <scope>NUCLEOTIDE SEQUENCE [LARGE SCALE GENOMIC DNA]</scope>
    <source>
        <strain evidence="1 2">WD2A32</strain>
    </source>
</reference>